<dbReference type="Gene3D" id="3.40.50.720">
    <property type="entry name" value="NAD(P)-binding Rossmann-like Domain"/>
    <property type="match status" value="1"/>
</dbReference>
<name>A0A174FH25_9CLOT</name>
<dbReference type="InterPro" id="IPR019665">
    <property type="entry name" value="OxRdtase/DH_put_Rossmann_dom"/>
</dbReference>
<dbReference type="Proteomes" id="UP000095558">
    <property type="component" value="Unassembled WGS sequence"/>
</dbReference>
<dbReference type="EMBL" id="CYZV01000005">
    <property type="protein sequence ID" value="CUN76684.1"/>
    <property type="molecule type" value="Genomic_DNA"/>
</dbReference>
<feature type="domain" description="DUF2520" evidence="2">
    <location>
        <begin position="138"/>
        <end position="263"/>
    </location>
</feature>
<feature type="domain" description="Putative oxidoreductase/dehydrogenase Rossmann-like" evidence="1">
    <location>
        <begin position="6"/>
        <end position="120"/>
    </location>
</feature>
<reference evidence="3 4" key="1">
    <citation type="submission" date="2015-09" db="EMBL/GenBank/DDBJ databases">
        <authorList>
            <consortium name="Pathogen Informatics"/>
        </authorList>
    </citation>
    <scope>NUCLEOTIDE SEQUENCE [LARGE SCALE GENOMIC DNA]</scope>
    <source>
        <strain evidence="3 4">2789STDY5834855</strain>
    </source>
</reference>
<dbReference type="SUPFAM" id="SSF51735">
    <property type="entry name" value="NAD(P)-binding Rossmann-fold domains"/>
    <property type="match status" value="1"/>
</dbReference>
<sequence length="285" mass="32198">MEVINIKFGFIGAGKVGFSLGKYLKENNIDISGYYSKNQHSSREAAIFTNTKQYNNLENLIKDSDTIFITTPDSEISVVWSEIKKLSIKDKLICHCSGSISSEIFSNINNHGAYGYSIHPMFAISDKYNSYKNLSQAFITIEGHKKHIEFFKQLFSQLGNDVAIISKENKALYHAASVTVSNLVLGLINNGINYLEECGFSQEMAMKALYPLIEFNLKNIREKGTINSLTGPVERGDLVTVINHLNVLREEDKELYKLLSKNILKIAKVKNSNRDYKNLDEYLGE</sequence>
<dbReference type="PANTHER" id="PTHR40459">
    <property type="entry name" value="CONSERVED HYPOTHETICAL ALANINE AND LEUCINE RICH PROTEIN"/>
    <property type="match status" value="1"/>
</dbReference>
<dbReference type="InterPro" id="IPR036291">
    <property type="entry name" value="NAD(P)-bd_dom_sf"/>
</dbReference>
<dbReference type="Pfam" id="PF10727">
    <property type="entry name" value="Rossmann-like"/>
    <property type="match status" value="1"/>
</dbReference>
<dbReference type="RefSeq" id="WP_042402799.1">
    <property type="nucleotide sequence ID" value="NZ_CYYT01000019.1"/>
</dbReference>
<proteinExistence type="predicted"/>
<dbReference type="AlphaFoldDB" id="A0A174FH25"/>
<dbReference type="InterPro" id="IPR018931">
    <property type="entry name" value="DUF2520"/>
</dbReference>
<dbReference type="InterPro" id="IPR008927">
    <property type="entry name" value="6-PGluconate_DH-like_C_sf"/>
</dbReference>
<dbReference type="PANTHER" id="PTHR40459:SF1">
    <property type="entry name" value="CONSERVED HYPOTHETICAL ALANINE AND LEUCINE RICH PROTEIN"/>
    <property type="match status" value="1"/>
</dbReference>
<protein>
    <submittedName>
        <fullName evidence="3">NADP oxidoreductase, coenzyme F420-dependent</fullName>
    </submittedName>
</protein>
<accession>A0A174FH25</accession>
<evidence type="ECO:0000313" key="4">
    <source>
        <dbReference type="Proteomes" id="UP000095558"/>
    </source>
</evidence>
<dbReference type="InterPro" id="IPR037108">
    <property type="entry name" value="TM1727-like_C_sf"/>
</dbReference>
<dbReference type="Gene3D" id="1.10.1040.20">
    <property type="entry name" value="ProC-like, C-terminal domain"/>
    <property type="match status" value="1"/>
</dbReference>
<organism evidence="3 4">
    <name type="scientific">Clostridium disporicum</name>
    <dbReference type="NCBI Taxonomy" id="84024"/>
    <lineage>
        <taxon>Bacteria</taxon>
        <taxon>Bacillati</taxon>
        <taxon>Bacillota</taxon>
        <taxon>Clostridia</taxon>
        <taxon>Eubacteriales</taxon>
        <taxon>Clostridiaceae</taxon>
        <taxon>Clostridium</taxon>
    </lineage>
</organism>
<dbReference type="SUPFAM" id="SSF48179">
    <property type="entry name" value="6-phosphogluconate dehydrogenase C-terminal domain-like"/>
    <property type="match status" value="1"/>
</dbReference>
<gene>
    <name evidence="3" type="ORF">ERS852470_00677</name>
</gene>
<dbReference type="Pfam" id="PF10728">
    <property type="entry name" value="DUF2520"/>
    <property type="match status" value="1"/>
</dbReference>
<evidence type="ECO:0000259" key="2">
    <source>
        <dbReference type="Pfam" id="PF10728"/>
    </source>
</evidence>
<evidence type="ECO:0000313" key="3">
    <source>
        <dbReference type="EMBL" id="CUN76684.1"/>
    </source>
</evidence>
<evidence type="ECO:0000259" key="1">
    <source>
        <dbReference type="Pfam" id="PF10727"/>
    </source>
</evidence>